<dbReference type="GO" id="GO:0008233">
    <property type="term" value="F:peptidase activity"/>
    <property type="evidence" value="ECO:0007669"/>
    <property type="project" value="UniProtKB-KW"/>
</dbReference>
<reference evidence="2 3" key="1">
    <citation type="submission" date="2024-09" db="EMBL/GenBank/DDBJ databases">
        <authorList>
            <person name="Sun Q."/>
            <person name="Mori K."/>
        </authorList>
    </citation>
    <scope>NUCLEOTIDE SEQUENCE [LARGE SCALE GENOMIC DNA]</scope>
    <source>
        <strain evidence="2 3">JCM 3307</strain>
    </source>
</reference>
<sequence length="407" mass="44066">MADHRHLNRRGVLLGGAAVAGALWTAPAAAATDPDQLFRQGRFDEADRGYARRLRADPGDTHARGQRGYIALLHNRFADVERLLTPLAGSDPVARQRLAESYVRQDRFDRAAPLSEGPLSKVYAQLGPNPWEVLGTRRTRVPFLGLDPLPHVAASLNGGPPRPMLIDTYAVLTLHTVEAERLGLRVLATAQGVLGNRPVTLHLGVLGSLRLGDIELRSLPVQWADLDLPALPDGSPPAGVLGTTVLYHLLSTLDYAGGALLLRRKDEPAPYTTNPLPLWLAGDHFPCTLGTLRDYGPRVVTLDTGGVGHGLDTTAEIAERAGIPVDYAHPEQVEGTDVYPIRPDRIALGRAVARNVRGNAVAALWPGLPGPGQSAMFGFDVIANFTHEYFRRFSVTFDYTAMRLSVN</sequence>
<dbReference type="GO" id="GO:0006508">
    <property type="term" value="P:proteolysis"/>
    <property type="evidence" value="ECO:0007669"/>
    <property type="project" value="UniProtKB-KW"/>
</dbReference>
<dbReference type="InterPro" id="IPR011990">
    <property type="entry name" value="TPR-like_helical_dom_sf"/>
</dbReference>
<dbReference type="InterPro" id="IPR021109">
    <property type="entry name" value="Peptidase_aspartic_dom_sf"/>
</dbReference>
<dbReference type="Proteomes" id="UP001589608">
    <property type="component" value="Unassembled WGS sequence"/>
</dbReference>
<keyword evidence="3" id="KW-1185">Reference proteome</keyword>
<keyword evidence="2" id="KW-0378">Hydrolase</keyword>
<feature type="signal peptide" evidence="1">
    <location>
        <begin position="1"/>
        <end position="30"/>
    </location>
</feature>
<gene>
    <name evidence="2" type="ORF">ACFFTR_28530</name>
</gene>
<keyword evidence="2" id="KW-0645">Protease</keyword>
<protein>
    <submittedName>
        <fullName evidence="2">Aspartyl protease family protein</fullName>
    </submittedName>
</protein>
<dbReference type="SUPFAM" id="SSF48452">
    <property type="entry name" value="TPR-like"/>
    <property type="match status" value="1"/>
</dbReference>
<feature type="chain" id="PRO_5046711997" evidence="1">
    <location>
        <begin position="31"/>
        <end position="407"/>
    </location>
</feature>
<keyword evidence="1" id="KW-0732">Signal</keyword>
<evidence type="ECO:0000313" key="3">
    <source>
        <dbReference type="Proteomes" id="UP001589608"/>
    </source>
</evidence>
<name>A0ABV5MDY7_9ACTN</name>
<accession>A0ABV5MDY7</accession>
<dbReference type="RefSeq" id="WP_223104874.1">
    <property type="nucleotide sequence ID" value="NZ_CP061913.1"/>
</dbReference>
<evidence type="ECO:0000313" key="2">
    <source>
        <dbReference type="EMBL" id="MFB9447054.1"/>
    </source>
</evidence>
<comment type="caution">
    <text evidence="2">The sequence shown here is derived from an EMBL/GenBank/DDBJ whole genome shotgun (WGS) entry which is preliminary data.</text>
</comment>
<evidence type="ECO:0000256" key="1">
    <source>
        <dbReference type="SAM" id="SignalP"/>
    </source>
</evidence>
<dbReference type="Gene3D" id="2.40.70.10">
    <property type="entry name" value="Acid Proteases"/>
    <property type="match status" value="1"/>
</dbReference>
<organism evidence="2 3">
    <name type="scientific">Dactylosporangium vinaceum</name>
    <dbReference type="NCBI Taxonomy" id="53362"/>
    <lineage>
        <taxon>Bacteria</taxon>
        <taxon>Bacillati</taxon>
        <taxon>Actinomycetota</taxon>
        <taxon>Actinomycetes</taxon>
        <taxon>Micromonosporales</taxon>
        <taxon>Micromonosporaceae</taxon>
        <taxon>Dactylosporangium</taxon>
    </lineage>
</organism>
<dbReference type="InterPro" id="IPR006311">
    <property type="entry name" value="TAT_signal"/>
</dbReference>
<dbReference type="PROSITE" id="PS51318">
    <property type="entry name" value="TAT"/>
    <property type="match status" value="1"/>
</dbReference>
<dbReference type="Gene3D" id="1.25.40.10">
    <property type="entry name" value="Tetratricopeptide repeat domain"/>
    <property type="match status" value="1"/>
</dbReference>
<dbReference type="EMBL" id="JBHMCA010000051">
    <property type="protein sequence ID" value="MFB9447054.1"/>
    <property type="molecule type" value="Genomic_DNA"/>
</dbReference>
<proteinExistence type="predicted"/>
<dbReference type="Pfam" id="PF13650">
    <property type="entry name" value="Asp_protease_2"/>
    <property type="match status" value="1"/>
</dbReference>